<comment type="similarity">
    <text evidence="2">Belongs to the MGMT family.</text>
</comment>
<evidence type="ECO:0000256" key="7">
    <source>
        <dbReference type="ARBA" id="ARBA00023204"/>
    </source>
</evidence>
<dbReference type="PANTHER" id="PTHR10815">
    <property type="entry name" value="METHYLATED-DNA--PROTEIN-CYSTEINE METHYLTRANSFERASE"/>
    <property type="match status" value="1"/>
</dbReference>
<reference evidence="10 11" key="1">
    <citation type="submission" date="2019-01" db="EMBL/GenBank/DDBJ databases">
        <authorList>
            <person name="Chen W.-M."/>
        </authorList>
    </citation>
    <scope>NUCLEOTIDE SEQUENCE [LARGE SCALE GENOMIC DNA]</scope>
    <source>
        <strain evidence="10 11">CCP-18</strain>
    </source>
</reference>
<dbReference type="Gene3D" id="3.30.160.70">
    <property type="entry name" value="Methylated DNA-protein cysteine methyltransferase domain"/>
    <property type="match status" value="1"/>
</dbReference>
<dbReference type="AlphaFoldDB" id="A0A437LRL5"/>
<evidence type="ECO:0000256" key="8">
    <source>
        <dbReference type="ARBA" id="ARBA00049348"/>
    </source>
</evidence>
<dbReference type="NCBIfam" id="TIGR00589">
    <property type="entry name" value="ogt"/>
    <property type="match status" value="1"/>
</dbReference>
<evidence type="ECO:0000313" key="10">
    <source>
        <dbReference type="EMBL" id="RVT88047.1"/>
    </source>
</evidence>
<dbReference type="Gene3D" id="1.10.10.10">
    <property type="entry name" value="Winged helix-like DNA-binding domain superfamily/Winged helix DNA-binding domain"/>
    <property type="match status" value="1"/>
</dbReference>
<keyword evidence="4 10" id="KW-0489">Methyltransferase</keyword>
<dbReference type="InterPro" id="IPR001497">
    <property type="entry name" value="MethylDNA_cys_MeTrfase_AS"/>
</dbReference>
<comment type="catalytic activity">
    <reaction evidence="8">
        <text>a 6-O-methyl-2'-deoxyguanosine in DNA + L-cysteinyl-[protein] = S-methyl-L-cysteinyl-[protein] + a 2'-deoxyguanosine in DNA</text>
        <dbReference type="Rhea" id="RHEA:24000"/>
        <dbReference type="Rhea" id="RHEA-COMP:10131"/>
        <dbReference type="Rhea" id="RHEA-COMP:10132"/>
        <dbReference type="Rhea" id="RHEA-COMP:11367"/>
        <dbReference type="Rhea" id="RHEA-COMP:11368"/>
        <dbReference type="ChEBI" id="CHEBI:29950"/>
        <dbReference type="ChEBI" id="CHEBI:82612"/>
        <dbReference type="ChEBI" id="CHEBI:85445"/>
        <dbReference type="ChEBI" id="CHEBI:85448"/>
        <dbReference type="EC" id="2.1.1.63"/>
    </reaction>
</comment>
<dbReference type="SUPFAM" id="SSF46767">
    <property type="entry name" value="Methylated DNA-protein cysteine methyltransferase, C-terminal domain"/>
    <property type="match status" value="1"/>
</dbReference>
<gene>
    <name evidence="10" type="ORF">EOD73_03300</name>
</gene>
<dbReference type="InterPro" id="IPR014048">
    <property type="entry name" value="MethylDNA_cys_MeTrfase_DNA-bd"/>
</dbReference>
<dbReference type="GO" id="GO:0003908">
    <property type="term" value="F:methylated-DNA-[protein]-cysteine S-methyltransferase activity"/>
    <property type="evidence" value="ECO:0007669"/>
    <property type="project" value="UniProtKB-EC"/>
</dbReference>
<dbReference type="SUPFAM" id="SSF53155">
    <property type="entry name" value="Methylated DNA-protein cysteine methyltransferase domain"/>
    <property type="match status" value="1"/>
</dbReference>
<dbReference type="PROSITE" id="PS00374">
    <property type="entry name" value="MGMT"/>
    <property type="match status" value="1"/>
</dbReference>
<evidence type="ECO:0000256" key="4">
    <source>
        <dbReference type="ARBA" id="ARBA00022603"/>
    </source>
</evidence>
<protein>
    <recommendedName>
        <fullName evidence="3">methylated-DNA--[protein]-cysteine S-methyltransferase</fullName>
        <ecNumber evidence="3">2.1.1.63</ecNumber>
    </recommendedName>
</protein>
<keyword evidence="11" id="KW-1185">Reference proteome</keyword>
<dbReference type="Pfam" id="PF01035">
    <property type="entry name" value="DNA_binding_1"/>
    <property type="match status" value="1"/>
</dbReference>
<dbReference type="EC" id="2.1.1.63" evidence="3"/>
<dbReference type="GO" id="GO:0032259">
    <property type="term" value="P:methylation"/>
    <property type="evidence" value="ECO:0007669"/>
    <property type="project" value="UniProtKB-KW"/>
</dbReference>
<keyword evidence="5 10" id="KW-0808">Transferase</keyword>
<dbReference type="CDD" id="cd06445">
    <property type="entry name" value="ATase"/>
    <property type="match status" value="1"/>
</dbReference>
<dbReference type="InterPro" id="IPR036217">
    <property type="entry name" value="MethylDNA_cys_MeTrfase_DNAb"/>
</dbReference>
<dbReference type="InterPro" id="IPR036631">
    <property type="entry name" value="MGMT_N_sf"/>
</dbReference>
<evidence type="ECO:0000256" key="2">
    <source>
        <dbReference type="ARBA" id="ARBA00008711"/>
    </source>
</evidence>
<dbReference type="RefSeq" id="WP_127680824.1">
    <property type="nucleotide sequence ID" value="NZ_SACM01000001.1"/>
</dbReference>
<evidence type="ECO:0000256" key="6">
    <source>
        <dbReference type="ARBA" id="ARBA00022763"/>
    </source>
</evidence>
<comment type="catalytic activity">
    <reaction evidence="1">
        <text>a 4-O-methyl-thymidine in DNA + L-cysteinyl-[protein] = a thymidine in DNA + S-methyl-L-cysteinyl-[protein]</text>
        <dbReference type="Rhea" id="RHEA:53428"/>
        <dbReference type="Rhea" id="RHEA-COMP:10131"/>
        <dbReference type="Rhea" id="RHEA-COMP:10132"/>
        <dbReference type="Rhea" id="RHEA-COMP:13555"/>
        <dbReference type="Rhea" id="RHEA-COMP:13556"/>
        <dbReference type="ChEBI" id="CHEBI:29950"/>
        <dbReference type="ChEBI" id="CHEBI:82612"/>
        <dbReference type="ChEBI" id="CHEBI:137386"/>
        <dbReference type="ChEBI" id="CHEBI:137387"/>
        <dbReference type="EC" id="2.1.1.63"/>
    </reaction>
</comment>
<keyword evidence="6" id="KW-0227">DNA damage</keyword>
<evidence type="ECO:0000259" key="9">
    <source>
        <dbReference type="Pfam" id="PF01035"/>
    </source>
</evidence>
<dbReference type="InterPro" id="IPR036388">
    <property type="entry name" value="WH-like_DNA-bd_sf"/>
</dbReference>
<feature type="domain" description="Methylated-DNA-[protein]-cysteine S-methyltransferase DNA binding" evidence="9">
    <location>
        <begin position="81"/>
        <end position="161"/>
    </location>
</feature>
<dbReference type="FunFam" id="1.10.10.10:FF:000214">
    <property type="entry name" value="Methylated-DNA--protein-cysteine methyltransferase"/>
    <property type="match status" value="1"/>
</dbReference>
<keyword evidence="7" id="KW-0234">DNA repair</keyword>
<dbReference type="PANTHER" id="PTHR10815:SF5">
    <property type="entry name" value="METHYLATED-DNA--PROTEIN-CYSTEINE METHYLTRANSFERASE"/>
    <property type="match status" value="1"/>
</dbReference>
<accession>A0A437LRL5</accession>
<dbReference type="EMBL" id="SACM01000001">
    <property type="protein sequence ID" value="RVT88047.1"/>
    <property type="molecule type" value="Genomic_DNA"/>
</dbReference>
<comment type="caution">
    <text evidence="10">The sequence shown here is derived from an EMBL/GenBank/DDBJ whole genome shotgun (WGS) entry which is preliminary data.</text>
</comment>
<organism evidence="10 11">
    <name type="scientific">Inhella crocodyli</name>
    <dbReference type="NCBI Taxonomy" id="2499851"/>
    <lineage>
        <taxon>Bacteria</taxon>
        <taxon>Pseudomonadati</taxon>
        <taxon>Pseudomonadota</taxon>
        <taxon>Betaproteobacteria</taxon>
        <taxon>Burkholderiales</taxon>
        <taxon>Sphaerotilaceae</taxon>
        <taxon>Inhella</taxon>
    </lineage>
</organism>
<evidence type="ECO:0000256" key="5">
    <source>
        <dbReference type="ARBA" id="ARBA00022679"/>
    </source>
</evidence>
<name>A0A437LRL5_9BURK</name>
<dbReference type="OrthoDB" id="9802228at2"/>
<evidence type="ECO:0000256" key="3">
    <source>
        <dbReference type="ARBA" id="ARBA00011918"/>
    </source>
</evidence>
<evidence type="ECO:0000256" key="1">
    <source>
        <dbReference type="ARBA" id="ARBA00001286"/>
    </source>
</evidence>
<proteinExistence type="inferred from homology"/>
<evidence type="ECO:0000313" key="11">
    <source>
        <dbReference type="Proteomes" id="UP000288587"/>
    </source>
</evidence>
<dbReference type="Proteomes" id="UP000288587">
    <property type="component" value="Unassembled WGS sequence"/>
</dbReference>
<dbReference type="GO" id="GO:0006281">
    <property type="term" value="P:DNA repair"/>
    <property type="evidence" value="ECO:0007669"/>
    <property type="project" value="UniProtKB-KW"/>
</dbReference>
<sequence>MSTAPLLAQFRTETPYGPVLLARTAKGLAGLWNAGQAHHPPPLSAPVANHPWFDAARRALDAWATLKDDPVLPPLDPQGTAFQQAVWVRLLAIPRGGLTSYGAIAHALGKPQASRAVGAAVGRNPIGILVPCHRVVGARGELTGYAGGLPLKTLLLQQEGVLI</sequence>